<gene>
    <name evidence="1" type="ORF">TcWFU_003293</name>
</gene>
<protein>
    <submittedName>
        <fullName evidence="1">Uncharacterized protein</fullName>
    </submittedName>
</protein>
<proteinExistence type="predicted"/>
<accession>A0ABR4QQA8</accession>
<keyword evidence="2" id="KW-1185">Reference proteome</keyword>
<evidence type="ECO:0000313" key="1">
    <source>
        <dbReference type="EMBL" id="KAL5111746.1"/>
    </source>
</evidence>
<name>A0ABR4QQA8_9CEST</name>
<dbReference type="EMBL" id="JAKROA010000001">
    <property type="protein sequence ID" value="KAL5111746.1"/>
    <property type="molecule type" value="Genomic_DNA"/>
</dbReference>
<sequence>MDETLIEEGGTSLAQLQAVFHDTSKIHRLRILRDQRFLLAVPCLEDDYFSFSHQLHQRDLGTLCENPQLRAFKPLKFSHEGSLVCVAFPQPEDALTTSADSIVLRSTRMGLLLSHFTSDVPLTKAVLAVDRLDLSA</sequence>
<evidence type="ECO:0000313" key="2">
    <source>
        <dbReference type="Proteomes" id="UP001651158"/>
    </source>
</evidence>
<dbReference type="Proteomes" id="UP001651158">
    <property type="component" value="Unassembled WGS sequence"/>
</dbReference>
<organism evidence="1 2">
    <name type="scientific">Taenia crassiceps</name>
    <dbReference type="NCBI Taxonomy" id="6207"/>
    <lineage>
        <taxon>Eukaryota</taxon>
        <taxon>Metazoa</taxon>
        <taxon>Spiralia</taxon>
        <taxon>Lophotrochozoa</taxon>
        <taxon>Platyhelminthes</taxon>
        <taxon>Cestoda</taxon>
        <taxon>Eucestoda</taxon>
        <taxon>Cyclophyllidea</taxon>
        <taxon>Taeniidae</taxon>
        <taxon>Taenia</taxon>
    </lineage>
</organism>
<reference evidence="1 2" key="1">
    <citation type="journal article" date="2022" name="Front. Cell. Infect. Microbiol.">
        <title>The Genomes of Two Strains of Taenia crassiceps the Animal Model for the Study of Human Cysticercosis.</title>
        <authorList>
            <person name="Bobes R.J."/>
            <person name="Estrada K."/>
            <person name="Rios-Valencia D.G."/>
            <person name="Calderon-Gallegos A."/>
            <person name="de la Torre P."/>
            <person name="Carrero J.C."/>
            <person name="Sanchez-Flores A."/>
            <person name="Laclette J.P."/>
        </authorList>
    </citation>
    <scope>NUCLEOTIDE SEQUENCE [LARGE SCALE GENOMIC DNA]</scope>
    <source>
        <strain evidence="1">WFUcys</strain>
    </source>
</reference>
<comment type="caution">
    <text evidence="1">The sequence shown here is derived from an EMBL/GenBank/DDBJ whole genome shotgun (WGS) entry which is preliminary data.</text>
</comment>